<dbReference type="AlphaFoldDB" id="Q1IN66"/>
<dbReference type="KEGG" id="aba:Acid345_2683"/>
<gene>
    <name evidence="2" type="ordered locus">Acid345_2683</name>
</gene>
<evidence type="ECO:0000313" key="3">
    <source>
        <dbReference type="Proteomes" id="UP000002432"/>
    </source>
</evidence>
<dbReference type="RefSeq" id="WP_011523485.1">
    <property type="nucleotide sequence ID" value="NC_008009.1"/>
</dbReference>
<dbReference type="PROSITE" id="PS51257">
    <property type="entry name" value="PROKAR_LIPOPROTEIN"/>
    <property type="match status" value="1"/>
</dbReference>
<accession>Q1IN66</accession>
<dbReference type="eggNOG" id="COG4991">
    <property type="taxonomic scope" value="Bacteria"/>
</dbReference>
<reference evidence="2 3" key="1">
    <citation type="journal article" date="2009" name="Appl. Environ. Microbiol.">
        <title>Three genomes from the phylum Acidobacteria provide insight into the lifestyles of these microorganisms in soils.</title>
        <authorList>
            <person name="Ward N.L."/>
            <person name="Challacombe J.F."/>
            <person name="Janssen P.H."/>
            <person name="Henrissat B."/>
            <person name="Coutinho P.M."/>
            <person name="Wu M."/>
            <person name="Xie G."/>
            <person name="Haft D.H."/>
            <person name="Sait M."/>
            <person name="Badger J."/>
            <person name="Barabote R.D."/>
            <person name="Bradley B."/>
            <person name="Brettin T.S."/>
            <person name="Brinkac L.M."/>
            <person name="Bruce D."/>
            <person name="Creasy T."/>
            <person name="Daugherty S.C."/>
            <person name="Davidsen T.M."/>
            <person name="DeBoy R.T."/>
            <person name="Detter J.C."/>
            <person name="Dodson R.J."/>
            <person name="Durkin A.S."/>
            <person name="Ganapathy A."/>
            <person name="Gwinn-Giglio M."/>
            <person name="Han C.S."/>
            <person name="Khouri H."/>
            <person name="Kiss H."/>
            <person name="Kothari S.P."/>
            <person name="Madupu R."/>
            <person name="Nelson K.E."/>
            <person name="Nelson W.C."/>
            <person name="Paulsen I."/>
            <person name="Penn K."/>
            <person name="Ren Q."/>
            <person name="Rosovitz M.J."/>
            <person name="Selengut J.D."/>
            <person name="Shrivastava S."/>
            <person name="Sullivan S.A."/>
            <person name="Tapia R."/>
            <person name="Thompson L.S."/>
            <person name="Watkins K.L."/>
            <person name="Yang Q."/>
            <person name="Yu C."/>
            <person name="Zafar N."/>
            <person name="Zhou L."/>
            <person name="Kuske C.R."/>
        </authorList>
    </citation>
    <scope>NUCLEOTIDE SEQUENCE [LARGE SCALE GENOMIC DNA]</scope>
    <source>
        <strain evidence="2 3">Ellin345</strain>
    </source>
</reference>
<feature type="chain" id="PRO_5004191301" description="GH26 domain-containing protein" evidence="1">
    <location>
        <begin position="26"/>
        <end position="332"/>
    </location>
</feature>
<keyword evidence="1" id="KW-0732">Signal</keyword>
<sequence>MHIRKFQTLTLLCVAALLIVGSACSSKKADLNQTLRENFQTPSNAPVLLAAYQPWFGRPGHINVGYNSQDPVLQQKQIQHAKNLGIEAFVVNWYGGSHSFEDHAYATMQQTALENQFQTAIMYDEASDDPQNSTSYVIDDLKYAYDHYIAANAPTQRAYLRFNGHPLIFIFPKGTFTDWNKVKQTVQQWDGQPLLIYKDIPKKYAGDFDGFYAWVNPGPHGWQHDGSNWGEEYLKEFYLRMNNEFPNKIAIGAAWPGFNDTKASWSRNRKMDARCGKTFEESLRLFRRYYPPERPLPYLMIDTWNDYEEGTAIEPGLANCRGESPQMAGATN</sequence>
<feature type="signal peptide" evidence="1">
    <location>
        <begin position="1"/>
        <end position="25"/>
    </location>
</feature>
<dbReference type="EMBL" id="CP000360">
    <property type="protein sequence ID" value="ABF41684.1"/>
    <property type="molecule type" value="Genomic_DNA"/>
</dbReference>
<protein>
    <recommendedName>
        <fullName evidence="4">GH26 domain-containing protein</fullName>
    </recommendedName>
</protein>
<organism evidence="2 3">
    <name type="scientific">Koribacter versatilis (strain Ellin345)</name>
    <dbReference type="NCBI Taxonomy" id="204669"/>
    <lineage>
        <taxon>Bacteria</taxon>
        <taxon>Pseudomonadati</taxon>
        <taxon>Acidobacteriota</taxon>
        <taxon>Terriglobia</taxon>
        <taxon>Terriglobales</taxon>
        <taxon>Candidatus Korobacteraceae</taxon>
        <taxon>Candidatus Korobacter</taxon>
    </lineage>
</organism>
<keyword evidence="3" id="KW-1185">Reference proteome</keyword>
<dbReference type="OrthoDB" id="9816564at2"/>
<evidence type="ECO:0000256" key="1">
    <source>
        <dbReference type="SAM" id="SignalP"/>
    </source>
</evidence>
<evidence type="ECO:0000313" key="2">
    <source>
        <dbReference type="EMBL" id="ABF41684.1"/>
    </source>
</evidence>
<dbReference type="Proteomes" id="UP000002432">
    <property type="component" value="Chromosome"/>
</dbReference>
<dbReference type="EnsemblBacteria" id="ABF41684">
    <property type="protein sequence ID" value="ABF41684"/>
    <property type="gene ID" value="Acid345_2683"/>
</dbReference>
<dbReference type="HOGENOM" id="CLU_836215_0_0_0"/>
<dbReference type="Gene3D" id="3.20.20.80">
    <property type="entry name" value="Glycosidases"/>
    <property type="match status" value="1"/>
</dbReference>
<proteinExistence type="predicted"/>
<evidence type="ECO:0008006" key="4">
    <source>
        <dbReference type="Google" id="ProtNLM"/>
    </source>
</evidence>
<name>Q1IN66_KORVE</name>